<dbReference type="RefSeq" id="WP_012696374.1">
    <property type="nucleotide sequence ID" value="NC_012559.1"/>
</dbReference>
<reference evidence="3 4" key="1">
    <citation type="journal article" date="2009" name="PLoS Genet.">
        <title>The complete genome and proteome of Laribacter hongkongensis reveal potential mechanisms for adaptations to different temperatures and habitats.</title>
        <authorList>
            <person name="Woo P.C."/>
            <person name="Lau S.K."/>
            <person name="Tse H."/>
            <person name="Teng J.L."/>
            <person name="Curreem S.O."/>
            <person name="Tsang A.K."/>
            <person name="Fan R.Y."/>
            <person name="Wong G.K."/>
            <person name="Huang Y."/>
            <person name="Loman N.J."/>
            <person name="Snyder L.A."/>
            <person name="Cai J.J."/>
            <person name="Huang J.D."/>
            <person name="Mak W."/>
            <person name="Pallen M.J."/>
            <person name="Lok S."/>
            <person name="Yuen K.Y."/>
        </authorList>
    </citation>
    <scope>NUCLEOTIDE SEQUENCE [LARGE SCALE GENOMIC DNA]</scope>
    <source>
        <strain evidence="3 4">HLHK9</strain>
    </source>
</reference>
<keyword evidence="4" id="KW-1185">Reference proteome</keyword>
<evidence type="ECO:0000313" key="3">
    <source>
        <dbReference type="EMBL" id="ACO73882.1"/>
    </source>
</evidence>
<dbReference type="eggNOG" id="COG0589">
    <property type="taxonomic scope" value="Bacteria"/>
</dbReference>
<feature type="domain" description="UspA" evidence="2">
    <location>
        <begin position="4"/>
        <end position="148"/>
    </location>
</feature>
<dbReference type="Proteomes" id="UP000002010">
    <property type="component" value="Chromosome"/>
</dbReference>
<dbReference type="Pfam" id="PF00582">
    <property type="entry name" value="Usp"/>
    <property type="match status" value="2"/>
</dbReference>
<evidence type="ECO:0000313" key="4">
    <source>
        <dbReference type="Proteomes" id="UP000002010"/>
    </source>
</evidence>
<accession>C1D565</accession>
<dbReference type="Gene3D" id="3.40.50.620">
    <property type="entry name" value="HUPs"/>
    <property type="match status" value="2"/>
</dbReference>
<dbReference type="AlphaFoldDB" id="C1D565"/>
<dbReference type="InterPro" id="IPR006015">
    <property type="entry name" value="Universal_stress_UspA"/>
</dbReference>
<dbReference type="PRINTS" id="PR01438">
    <property type="entry name" value="UNVRSLSTRESS"/>
</dbReference>
<proteinExistence type="inferred from homology"/>
<dbReference type="InterPro" id="IPR006016">
    <property type="entry name" value="UspA"/>
</dbReference>
<comment type="similarity">
    <text evidence="1">Belongs to the universal stress protein A family.</text>
</comment>
<dbReference type="HOGENOM" id="CLU_049301_2_1_4"/>
<dbReference type="PANTHER" id="PTHR46268:SF6">
    <property type="entry name" value="UNIVERSAL STRESS PROTEIN UP12"/>
    <property type="match status" value="1"/>
</dbReference>
<dbReference type="STRING" id="557598.LHK_00889"/>
<gene>
    <name evidence="3" type="primary">uspA</name>
    <name evidence="3" type="ordered locus">LHK_00889</name>
</gene>
<evidence type="ECO:0000256" key="1">
    <source>
        <dbReference type="ARBA" id="ARBA00008791"/>
    </source>
</evidence>
<dbReference type="SUPFAM" id="SSF52402">
    <property type="entry name" value="Adenine nucleotide alpha hydrolases-like"/>
    <property type="match status" value="2"/>
</dbReference>
<dbReference type="CDD" id="cd00293">
    <property type="entry name" value="USP-like"/>
    <property type="match status" value="2"/>
</dbReference>
<dbReference type="KEGG" id="lhk:LHK_00889"/>
<dbReference type="EMBL" id="CP001154">
    <property type="protein sequence ID" value="ACO73882.1"/>
    <property type="molecule type" value="Genomic_DNA"/>
</dbReference>
<organism evidence="3 4">
    <name type="scientific">Laribacter hongkongensis (strain HLHK9)</name>
    <dbReference type="NCBI Taxonomy" id="557598"/>
    <lineage>
        <taxon>Bacteria</taxon>
        <taxon>Pseudomonadati</taxon>
        <taxon>Pseudomonadota</taxon>
        <taxon>Betaproteobacteria</taxon>
        <taxon>Neisseriales</taxon>
        <taxon>Aquaspirillaceae</taxon>
        <taxon>Laribacter</taxon>
    </lineage>
</organism>
<sequence length="296" mass="32712">MTDFHRILAATDLSAPARHAAERAALVSQEIMATLHLLHIPHLASLERLQQLAVPGEERMETRIHIQAQAQQRLDVLATALDQRFGTCPVTHVEAGPLLPTLRRMISAITADLLVCGAKGESLVRHHLLGTTAHRMISTATCPVLVVKQTAHEPYRRLLVPVDFSPASSRAIRHALALAPQAEIVLLHAFEVPFEGQLRYAGVDDQMLRHYRSQMKQQATEKLQELRETTGLSADRCESVILHGHPAFHILEQEQIQDCDLIVMGKQGESMIETLLLGSVTKHVLAESQGDILVSV</sequence>
<evidence type="ECO:0000259" key="2">
    <source>
        <dbReference type="Pfam" id="PF00582"/>
    </source>
</evidence>
<protein>
    <submittedName>
        <fullName evidence="3">UspA</fullName>
    </submittedName>
</protein>
<dbReference type="PANTHER" id="PTHR46268">
    <property type="entry name" value="STRESS RESPONSE PROTEIN NHAX"/>
    <property type="match status" value="1"/>
</dbReference>
<dbReference type="InterPro" id="IPR014729">
    <property type="entry name" value="Rossmann-like_a/b/a_fold"/>
</dbReference>
<name>C1D565_LARHH</name>
<feature type="domain" description="UspA" evidence="2">
    <location>
        <begin position="155"/>
        <end position="294"/>
    </location>
</feature>